<keyword evidence="1" id="KW-0812">Transmembrane</keyword>
<evidence type="ECO:0000256" key="1">
    <source>
        <dbReference type="SAM" id="Phobius"/>
    </source>
</evidence>
<evidence type="ECO:0000313" key="4">
    <source>
        <dbReference type="Proteomes" id="UP000186216"/>
    </source>
</evidence>
<dbReference type="Proteomes" id="UP001215549">
    <property type="component" value="Chromosome"/>
</dbReference>
<feature type="transmembrane region" description="Helical" evidence="1">
    <location>
        <begin position="6"/>
        <end position="22"/>
    </location>
</feature>
<dbReference type="RefSeq" id="WP_076524028.1">
    <property type="nucleotide sequence ID" value="NZ_CP067140.1"/>
</dbReference>
<reference evidence="3 5" key="2">
    <citation type="submission" date="2021-01" db="EMBL/GenBank/DDBJ databases">
        <title>Biogeographic distribution of Paracoccus.</title>
        <authorList>
            <person name="Hollensteiner J."/>
            <person name="Leineberger J."/>
            <person name="Brinkhoff T."/>
            <person name="Daniel R."/>
        </authorList>
    </citation>
    <scope>NUCLEOTIDE SEQUENCE [LARGE SCALE GENOMIC DNA]</scope>
    <source>
        <strain evidence="3 5">DSM 18447</strain>
    </source>
</reference>
<proteinExistence type="predicted"/>
<sequence length="100" mass="10905">MDVLIVLVFVFVVAPFALLMWMPGWKSFTVAAVILLGLVTWFCFEAATTPPNYQPGAAFVDWLVAAFTIAVIVGIGIKATLLWIRRGTRTMRTGVGDDNG</sequence>
<keyword evidence="1" id="KW-0472">Membrane</keyword>
<name>A0AA45W2R5_9RHOB</name>
<feature type="transmembrane region" description="Helical" evidence="1">
    <location>
        <begin position="59"/>
        <end position="84"/>
    </location>
</feature>
<dbReference type="EMBL" id="CP067140">
    <property type="protein sequence ID" value="WCR01386.1"/>
    <property type="molecule type" value="Genomic_DNA"/>
</dbReference>
<keyword evidence="1" id="KW-1133">Transmembrane helix</keyword>
<dbReference type="EMBL" id="FTOU01000003">
    <property type="protein sequence ID" value="SIS70166.1"/>
    <property type="molecule type" value="Genomic_DNA"/>
</dbReference>
<organism evidence="2 4">
    <name type="scientific">Paracoccus saliphilus</name>
    <dbReference type="NCBI Taxonomy" id="405559"/>
    <lineage>
        <taxon>Bacteria</taxon>
        <taxon>Pseudomonadati</taxon>
        <taxon>Pseudomonadota</taxon>
        <taxon>Alphaproteobacteria</taxon>
        <taxon>Rhodobacterales</taxon>
        <taxon>Paracoccaceae</taxon>
        <taxon>Paracoccus</taxon>
    </lineage>
</organism>
<evidence type="ECO:0000313" key="3">
    <source>
        <dbReference type="EMBL" id="WCR01386.1"/>
    </source>
</evidence>
<accession>A0AA45W2R5</accession>
<gene>
    <name evidence="3" type="ORF">JHX88_10515</name>
    <name evidence="2" type="ORF">SAMN05421772_10398</name>
</gene>
<evidence type="ECO:0000313" key="2">
    <source>
        <dbReference type="EMBL" id="SIS70166.1"/>
    </source>
</evidence>
<keyword evidence="5" id="KW-1185">Reference proteome</keyword>
<evidence type="ECO:0000313" key="5">
    <source>
        <dbReference type="Proteomes" id="UP001215549"/>
    </source>
</evidence>
<protein>
    <submittedName>
        <fullName evidence="2">Uncharacterized protein</fullName>
    </submittedName>
</protein>
<reference evidence="2 4" key="1">
    <citation type="submission" date="2017-01" db="EMBL/GenBank/DDBJ databases">
        <authorList>
            <person name="Varghese N."/>
            <person name="Submissions S."/>
        </authorList>
    </citation>
    <scope>NUCLEOTIDE SEQUENCE [LARGE SCALE GENOMIC DNA]</scope>
    <source>
        <strain evidence="2 4">DSM 18447</strain>
    </source>
</reference>
<dbReference type="Proteomes" id="UP000186216">
    <property type="component" value="Unassembled WGS sequence"/>
</dbReference>
<dbReference type="AlphaFoldDB" id="A0AA45W2R5"/>
<feature type="transmembrane region" description="Helical" evidence="1">
    <location>
        <begin position="29"/>
        <end position="47"/>
    </location>
</feature>